<feature type="region of interest" description="Disordered" evidence="1">
    <location>
        <begin position="38"/>
        <end position="60"/>
    </location>
</feature>
<dbReference type="Proteomes" id="UP000199670">
    <property type="component" value="Unassembled WGS sequence"/>
</dbReference>
<protein>
    <submittedName>
        <fullName evidence="3">Uncharacterized protein</fullName>
    </submittedName>
</protein>
<reference evidence="4" key="1">
    <citation type="submission" date="2016-08" db="EMBL/GenBank/DDBJ databases">
        <authorList>
            <person name="Varghese N."/>
            <person name="Submissions Spin"/>
        </authorList>
    </citation>
    <scope>NUCLEOTIDE SEQUENCE [LARGE SCALE GENOMIC DNA]</scope>
    <source>
        <strain evidence="4">R-53248</strain>
    </source>
</reference>
<name>A0A1C3YNL5_9GAMM</name>
<dbReference type="STRING" id="1798182.GA0061081_1018"/>
<evidence type="ECO:0000256" key="1">
    <source>
        <dbReference type="SAM" id="MobiDB-lite"/>
    </source>
</evidence>
<accession>A0A1C3YNL5</accession>
<dbReference type="AlphaFoldDB" id="A0A1C3YNL5"/>
<keyword evidence="2" id="KW-0472">Membrane</keyword>
<feature type="transmembrane region" description="Helical" evidence="2">
    <location>
        <begin position="6"/>
        <end position="22"/>
    </location>
</feature>
<organism evidence="3 4">
    <name type="scientific">Gilliamella bombicola</name>
    <dbReference type="NCBI Taxonomy" id="1798182"/>
    <lineage>
        <taxon>Bacteria</taxon>
        <taxon>Pseudomonadati</taxon>
        <taxon>Pseudomonadota</taxon>
        <taxon>Gammaproteobacteria</taxon>
        <taxon>Orbales</taxon>
        <taxon>Orbaceae</taxon>
        <taxon>Gilliamella</taxon>
    </lineage>
</organism>
<keyword evidence="2" id="KW-1133">Transmembrane helix</keyword>
<evidence type="ECO:0000313" key="3">
    <source>
        <dbReference type="EMBL" id="SCB71684.1"/>
    </source>
</evidence>
<evidence type="ECO:0000313" key="4">
    <source>
        <dbReference type="Proteomes" id="UP000199670"/>
    </source>
</evidence>
<gene>
    <name evidence="3" type="ORF">GA0061081_1018</name>
</gene>
<sequence length="60" mass="7216">MPILIMLSLYFGLLVCTLLYLNKTNRIKIKTKIRNQQKQQLKIHKNNNIKHSSKRKQQHD</sequence>
<keyword evidence="4" id="KW-1185">Reference proteome</keyword>
<evidence type="ECO:0000256" key="2">
    <source>
        <dbReference type="SAM" id="Phobius"/>
    </source>
</evidence>
<proteinExistence type="predicted"/>
<keyword evidence="2" id="KW-0812">Transmembrane</keyword>
<dbReference type="EMBL" id="FMAQ01000001">
    <property type="protein sequence ID" value="SCB71684.1"/>
    <property type="molecule type" value="Genomic_DNA"/>
</dbReference>